<sequence length="150" mass="17158">MLMKSKNAGRNSPWRYILDLLVDDFSNILMDDEIIVNSTLGIYNAALKPESMRISSFQSASWKYVLPMKLLSVKETEAMLKCWNNLFRSVGNNNPEDKFCTLPRKYSRKNNSGAVPVGIWEILPLAFSYRRKVKAESTTTFRENIVPSGQ</sequence>
<reference evidence="1" key="1">
    <citation type="submission" date="2021-06" db="EMBL/GenBank/DDBJ databases">
        <authorList>
            <person name="Hodson N. C."/>
            <person name="Mongue J. A."/>
            <person name="Jaron S. K."/>
        </authorList>
    </citation>
    <scope>NUCLEOTIDE SEQUENCE</scope>
</reference>
<dbReference type="EMBL" id="CAJVCH010561841">
    <property type="protein sequence ID" value="CAG7831751.1"/>
    <property type="molecule type" value="Genomic_DNA"/>
</dbReference>
<comment type="caution">
    <text evidence="1">The sequence shown here is derived from an EMBL/GenBank/DDBJ whole genome shotgun (WGS) entry which is preliminary data.</text>
</comment>
<keyword evidence="2" id="KW-1185">Reference proteome</keyword>
<name>A0A8J2Q382_9HEXA</name>
<gene>
    <name evidence="1" type="ORF">AFUS01_LOCUS41477</name>
</gene>
<evidence type="ECO:0000313" key="1">
    <source>
        <dbReference type="EMBL" id="CAG7831751.1"/>
    </source>
</evidence>
<accession>A0A8J2Q382</accession>
<dbReference type="AlphaFoldDB" id="A0A8J2Q382"/>
<organism evidence="1 2">
    <name type="scientific">Allacma fusca</name>
    <dbReference type="NCBI Taxonomy" id="39272"/>
    <lineage>
        <taxon>Eukaryota</taxon>
        <taxon>Metazoa</taxon>
        <taxon>Ecdysozoa</taxon>
        <taxon>Arthropoda</taxon>
        <taxon>Hexapoda</taxon>
        <taxon>Collembola</taxon>
        <taxon>Symphypleona</taxon>
        <taxon>Sminthuridae</taxon>
        <taxon>Allacma</taxon>
    </lineage>
</organism>
<proteinExistence type="predicted"/>
<protein>
    <submittedName>
        <fullName evidence="1">Uncharacterized protein</fullName>
    </submittedName>
</protein>
<evidence type="ECO:0000313" key="2">
    <source>
        <dbReference type="Proteomes" id="UP000708208"/>
    </source>
</evidence>
<dbReference type="Proteomes" id="UP000708208">
    <property type="component" value="Unassembled WGS sequence"/>
</dbReference>